<keyword evidence="3 9" id="KW-0813">Transport</keyword>
<keyword evidence="5" id="KW-0592">Phosphate transport</keyword>
<feature type="transmembrane region" description="Helical" evidence="9">
    <location>
        <begin position="52"/>
        <end position="79"/>
    </location>
</feature>
<reference evidence="11" key="1">
    <citation type="journal article" date="2020" name="mSystems">
        <title>Genome- and Community-Level Interaction Insights into Carbon Utilization and Element Cycling Functions of Hydrothermarchaeota in Hydrothermal Sediment.</title>
        <authorList>
            <person name="Zhou Z."/>
            <person name="Liu Y."/>
            <person name="Xu W."/>
            <person name="Pan J."/>
            <person name="Luo Z.H."/>
            <person name="Li M."/>
        </authorList>
    </citation>
    <scope>NUCLEOTIDE SEQUENCE [LARGE SCALE GENOMIC DNA]</scope>
    <source>
        <strain evidence="11">SpSt-16</strain>
    </source>
</reference>
<dbReference type="InterPro" id="IPR051124">
    <property type="entry name" value="Phosphate_Transport_Permease"/>
</dbReference>
<evidence type="ECO:0000256" key="7">
    <source>
        <dbReference type="ARBA" id="ARBA00022989"/>
    </source>
</evidence>
<evidence type="ECO:0000256" key="3">
    <source>
        <dbReference type="ARBA" id="ARBA00022448"/>
    </source>
</evidence>
<proteinExistence type="inferred from homology"/>
<evidence type="ECO:0000313" key="11">
    <source>
        <dbReference type="EMBL" id="HEW53518.1"/>
    </source>
</evidence>
<dbReference type="PANTHER" id="PTHR30425:SF1">
    <property type="entry name" value="PHOSPHATE TRANSPORT SYSTEM PERMEASE PROTEIN PSTC"/>
    <property type="match status" value="1"/>
</dbReference>
<sequence>MSLLPFSLSLLAILIISIIVIMQRSLEALQVFGYRLFISSTWNPEIGVYGLLAPLVGSIVTSLLAVFFALVFSLPLTITITEHLRGISKKIVTSIVELMGGIPTIVYAVWASQYLVPFLKTFIMEPLHRMFSFIPLFSCRPATGFSVLSAGFAIGISIIPYVTALMIEAYHSIPIAYKEACYGIGATRYETIRIMLSLSRPAILAALILGLARSLGETTIAVATVGNSMYLSACLFAPSYTVPALIASQFANAHLYAHAESVLYTSILVVMLISVMLSFYASTILIRWRSRIVV</sequence>
<evidence type="ECO:0000256" key="6">
    <source>
        <dbReference type="ARBA" id="ARBA00022692"/>
    </source>
</evidence>
<dbReference type="GO" id="GO:0006817">
    <property type="term" value="P:phosphate ion transport"/>
    <property type="evidence" value="ECO:0007669"/>
    <property type="project" value="UniProtKB-KW"/>
</dbReference>
<keyword evidence="6 9" id="KW-0812">Transmembrane</keyword>
<evidence type="ECO:0000256" key="4">
    <source>
        <dbReference type="ARBA" id="ARBA00022475"/>
    </source>
</evidence>
<dbReference type="PROSITE" id="PS50928">
    <property type="entry name" value="ABC_TM1"/>
    <property type="match status" value="1"/>
</dbReference>
<dbReference type="CDD" id="cd06261">
    <property type="entry name" value="TM_PBP2"/>
    <property type="match status" value="1"/>
</dbReference>
<evidence type="ECO:0000256" key="5">
    <source>
        <dbReference type="ARBA" id="ARBA00022592"/>
    </source>
</evidence>
<evidence type="ECO:0000256" key="9">
    <source>
        <dbReference type="RuleBase" id="RU363032"/>
    </source>
</evidence>
<dbReference type="GO" id="GO:0055085">
    <property type="term" value="P:transmembrane transport"/>
    <property type="evidence" value="ECO:0007669"/>
    <property type="project" value="InterPro"/>
</dbReference>
<feature type="transmembrane region" description="Helical" evidence="9">
    <location>
        <begin position="262"/>
        <end position="286"/>
    </location>
</feature>
<feature type="domain" description="ABC transmembrane type-1" evidence="10">
    <location>
        <begin position="55"/>
        <end position="281"/>
    </location>
</feature>
<dbReference type="SUPFAM" id="SSF161098">
    <property type="entry name" value="MetI-like"/>
    <property type="match status" value="1"/>
</dbReference>
<dbReference type="Pfam" id="PF00528">
    <property type="entry name" value="BPD_transp_1"/>
    <property type="match status" value="1"/>
</dbReference>
<organism evidence="11">
    <name type="scientific">Ignisphaera aggregans</name>
    <dbReference type="NCBI Taxonomy" id="334771"/>
    <lineage>
        <taxon>Archaea</taxon>
        <taxon>Thermoproteota</taxon>
        <taxon>Thermoprotei</taxon>
        <taxon>Desulfurococcales</taxon>
        <taxon>Desulfurococcaceae</taxon>
        <taxon>Ignisphaera</taxon>
    </lineage>
</organism>
<dbReference type="Gene3D" id="1.10.3720.10">
    <property type="entry name" value="MetI-like"/>
    <property type="match status" value="1"/>
</dbReference>
<evidence type="ECO:0000259" key="10">
    <source>
        <dbReference type="PROSITE" id="PS50928"/>
    </source>
</evidence>
<comment type="subcellular location">
    <subcellularLocation>
        <location evidence="1 9">Cell membrane</location>
        <topology evidence="1 9">Multi-pass membrane protein</topology>
    </subcellularLocation>
</comment>
<protein>
    <submittedName>
        <fullName evidence="11">Phosphate ABC transporter permease subunit PstC</fullName>
    </submittedName>
</protein>
<comment type="similarity">
    <text evidence="2">Belongs to the binding-protein-dependent transport system permease family. CysTW subfamily.</text>
</comment>
<evidence type="ECO:0000256" key="8">
    <source>
        <dbReference type="ARBA" id="ARBA00023136"/>
    </source>
</evidence>
<name>A0A7C2ZPX7_9CREN</name>
<accession>A0A7C2ZPX7</accession>
<dbReference type="PANTHER" id="PTHR30425">
    <property type="entry name" value="PHOSPHATE TRANSPORT SYSTEM PERMEASE PROTEIN PST"/>
    <property type="match status" value="1"/>
</dbReference>
<dbReference type="GO" id="GO:0005886">
    <property type="term" value="C:plasma membrane"/>
    <property type="evidence" value="ECO:0007669"/>
    <property type="project" value="UniProtKB-SubCell"/>
</dbReference>
<gene>
    <name evidence="11" type="ORF">ENO77_05125</name>
</gene>
<keyword evidence="7 9" id="KW-1133">Transmembrane helix</keyword>
<feature type="transmembrane region" description="Helical" evidence="9">
    <location>
        <begin position="202"/>
        <end position="223"/>
    </location>
</feature>
<feature type="transmembrane region" description="Helical" evidence="9">
    <location>
        <begin position="229"/>
        <end position="250"/>
    </location>
</feature>
<dbReference type="InterPro" id="IPR035906">
    <property type="entry name" value="MetI-like_sf"/>
</dbReference>
<comment type="caution">
    <text evidence="11">The sequence shown here is derived from an EMBL/GenBank/DDBJ whole genome shotgun (WGS) entry which is preliminary data.</text>
</comment>
<evidence type="ECO:0000256" key="1">
    <source>
        <dbReference type="ARBA" id="ARBA00004651"/>
    </source>
</evidence>
<feature type="transmembrane region" description="Helical" evidence="9">
    <location>
        <begin position="145"/>
        <end position="167"/>
    </location>
</feature>
<keyword evidence="4" id="KW-1003">Cell membrane</keyword>
<dbReference type="AlphaFoldDB" id="A0A7C2ZPX7"/>
<dbReference type="InterPro" id="IPR000515">
    <property type="entry name" value="MetI-like"/>
</dbReference>
<keyword evidence="8 9" id="KW-0472">Membrane</keyword>
<evidence type="ECO:0000256" key="2">
    <source>
        <dbReference type="ARBA" id="ARBA00007069"/>
    </source>
</evidence>
<dbReference type="EMBL" id="DSGT01000014">
    <property type="protein sequence ID" value="HEW53518.1"/>
    <property type="molecule type" value="Genomic_DNA"/>
</dbReference>